<evidence type="ECO:0000313" key="7">
    <source>
        <dbReference type="EMBL" id="KAF7728745.1"/>
    </source>
</evidence>
<evidence type="ECO:0000256" key="1">
    <source>
        <dbReference type="ARBA" id="ARBA00005234"/>
    </source>
</evidence>
<dbReference type="InterPro" id="IPR038765">
    <property type="entry name" value="Papain-like_cys_pep_sf"/>
</dbReference>
<dbReference type="PROSITE" id="PS50600">
    <property type="entry name" value="ULP_PROTEASE"/>
    <property type="match status" value="1"/>
</dbReference>
<organism evidence="7 8">
    <name type="scientific">Apophysomyces ossiformis</name>
    <dbReference type="NCBI Taxonomy" id="679940"/>
    <lineage>
        <taxon>Eukaryota</taxon>
        <taxon>Fungi</taxon>
        <taxon>Fungi incertae sedis</taxon>
        <taxon>Mucoromycota</taxon>
        <taxon>Mucoromycotina</taxon>
        <taxon>Mucoromycetes</taxon>
        <taxon>Mucorales</taxon>
        <taxon>Mucorineae</taxon>
        <taxon>Mucoraceae</taxon>
        <taxon>Apophysomyces</taxon>
    </lineage>
</organism>
<dbReference type="OrthoDB" id="1939479at2759"/>
<keyword evidence="2" id="KW-0645">Protease</keyword>
<comment type="caution">
    <text evidence="7">The sequence shown here is derived from an EMBL/GenBank/DDBJ whole genome shotgun (WGS) entry which is preliminary data.</text>
</comment>
<evidence type="ECO:0000259" key="6">
    <source>
        <dbReference type="PROSITE" id="PS50600"/>
    </source>
</evidence>
<feature type="region of interest" description="Disordered" evidence="5">
    <location>
        <begin position="1"/>
        <end position="48"/>
    </location>
</feature>
<dbReference type="Proteomes" id="UP000605846">
    <property type="component" value="Unassembled WGS sequence"/>
</dbReference>
<dbReference type="PANTHER" id="PTHR12606">
    <property type="entry name" value="SENTRIN/SUMO-SPECIFIC PROTEASE"/>
    <property type="match status" value="1"/>
</dbReference>
<dbReference type="AlphaFoldDB" id="A0A8H7BWA7"/>
<dbReference type="GO" id="GO:0016926">
    <property type="term" value="P:protein desumoylation"/>
    <property type="evidence" value="ECO:0007669"/>
    <property type="project" value="TreeGrafter"/>
</dbReference>
<protein>
    <submittedName>
        <fullName evidence="7">SUMO1 sentrin specific peptidase 1</fullName>
    </submittedName>
</protein>
<proteinExistence type="inferred from homology"/>
<name>A0A8H7BWA7_9FUNG</name>
<dbReference type="GO" id="GO:0006508">
    <property type="term" value="P:proteolysis"/>
    <property type="evidence" value="ECO:0007669"/>
    <property type="project" value="UniProtKB-KW"/>
</dbReference>
<evidence type="ECO:0000256" key="4">
    <source>
        <dbReference type="ARBA" id="ARBA00022807"/>
    </source>
</evidence>
<dbReference type="PANTHER" id="PTHR12606:SF141">
    <property type="entry name" value="GH15225P-RELATED"/>
    <property type="match status" value="1"/>
</dbReference>
<feature type="compositionally biased region" description="Polar residues" evidence="5">
    <location>
        <begin position="15"/>
        <end position="25"/>
    </location>
</feature>
<keyword evidence="8" id="KW-1185">Reference proteome</keyword>
<dbReference type="GO" id="GO:0005634">
    <property type="term" value="C:nucleus"/>
    <property type="evidence" value="ECO:0007669"/>
    <property type="project" value="TreeGrafter"/>
</dbReference>
<dbReference type="SUPFAM" id="SSF54001">
    <property type="entry name" value="Cysteine proteinases"/>
    <property type="match status" value="1"/>
</dbReference>
<evidence type="ECO:0000256" key="3">
    <source>
        <dbReference type="ARBA" id="ARBA00022801"/>
    </source>
</evidence>
<dbReference type="EMBL" id="JABAYA010000032">
    <property type="protein sequence ID" value="KAF7728745.1"/>
    <property type="molecule type" value="Genomic_DNA"/>
</dbReference>
<reference evidence="7" key="1">
    <citation type="submission" date="2020-01" db="EMBL/GenBank/DDBJ databases">
        <title>Genome Sequencing of Three Apophysomyces-Like Fungal Strains Confirms a Novel Fungal Genus in the Mucoromycota with divergent Burkholderia-like Endosymbiotic Bacteria.</title>
        <authorList>
            <person name="Stajich J.E."/>
            <person name="Macias A.M."/>
            <person name="Carter-House D."/>
            <person name="Lovett B."/>
            <person name="Kasson L.R."/>
            <person name="Berry K."/>
            <person name="Grigoriev I."/>
            <person name="Chang Y."/>
            <person name="Spatafora J."/>
            <person name="Kasson M.T."/>
        </authorList>
    </citation>
    <scope>NUCLEOTIDE SEQUENCE</scope>
    <source>
        <strain evidence="7">NRRL A-21654</strain>
    </source>
</reference>
<evidence type="ECO:0000313" key="8">
    <source>
        <dbReference type="Proteomes" id="UP000605846"/>
    </source>
</evidence>
<feature type="domain" description="Ubiquitin-like protease family profile" evidence="6">
    <location>
        <begin position="149"/>
        <end position="307"/>
    </location>
</feature>
<dbReference type="GO" id="GO:0016929">
    <property type="term" value="F:deSUMOylase activity"/>
    <property type="evidence" value="ECO:0007669"/>
    <property type="project" value="TreeGrafter"/>
</dbReference>
<dbReference type="Pfam" id="PF02902">
    <property type="entry name" value="Peptidase_C48"/>
    <property type="match status" value="1"/>
</dbReference>
<comment type="similarity">
    <text evidence="1">Belongs to the peptidase C48 family.</text>
</comment>
<dbReference type="InterPro" id="IPR003653">
    <property type="entry name" value="Peptidase_C48_C"/>
</dbReference>
<keyword evidence="4" id="KW-0788">Thiol protease</keyword>
<gene>
    <name evidence="7" type="primary">SENP1</name>
    <name evidence="7" type="ORF">EC973_005583</name>
</gene>
<sequence length="338" mass="39559">MYERCYYKNRRDNQQSETASSSSDNDTPEKPSSPAEIIHISSDEDTEGSIDSLLNQLETLSLEKPRKPKSELRKHRDGWREEVIRAKESILDLYDAFDISTKDKSFEELYEKTALPKPKPVPLTKEEDELVDSFLRKGQQGLIAQIKTAVIEYKDIYKLYPETWLNDEARKEHRAQSATEKIPAIHCFSTFFFSTFKDSGYTKIRRWTKKVDIFAKDLVFVPINQSYHWTLGVIHMKKKLVEIYDSMGGNHDYNVKLLLKYLSEEHMDKKKEALDQSEWSSNVPKDIPRQGNMSDCGVFTCTFAERLSRQQSFDFSQQDMVLIRRRMVLDIVRKRLSL</sequence>
<evidence type="ECO:0000256" key="5">
    <source>
        <dbReference type="SAM" id="MobiDB-lite"/>
    </source>
</evidence>
<accession>A0A8H7BWA7</accession>
<evidence type="ECO:0000256" key="2">
    <source>
        <dbReference type="ARBA" id="ARBA00022670"/>
    </source>
</evidence>
<dbReference type="Gene3D" id="3.40.395.10">
    <property type="entry name" value="Adenoviral Proteinase, Chain A"/>
    <property type="match status" value="1"/>
</dbReference>
<dbReference type="GO" id="GO:0080090">
    <property type="term" value="P:regulation of primary metabolic process"/>
    <property type="evidence" value="ECO:0007669"/>
    <property type="project" value="UniProtKB-ARBA"/>
</dbReference>
<keyword evidence="3" id="KW-0378">Hydrolase</keyword>
<dbReference type="FunFam" id="3.40.395.10:FF:000001">
    <property type="entry name" value="Sentrin-specific protease 1"/>
    <property type="match status" value="1"/>
</dbReference>
<dbReference type="GO" id="GO:0060255">
    <property type="term" value="P:regulation of macromolecule metabolic process"/>
    <property type="evidence" value="ECO:0007669"/>
    <property type="project" value="UniProtKB-ARBA"/>
</dbReference>
<feature type="compositionally biased region" description="Basic and acidic residues" evidence="5">
    <location>
        <begin position="1"/>
        <end position="14"/>
    </location>
</feature>